<proteinExistence type="predicted"/>
<feature type="compositionally biased region" description="Polar residues" evidence="1">
    <location>
        <begin position="739"/>
        <end position="752"/>
    </location>
</feature>
<protein>
    <submittedName>
        <fullName evidence="2">Uncharacterized protein</fullName>
    </submittedName>
</protein>
<feature type="compositionally biased region" description="Basic residues" evidence="1">
    <location>
        <begin position="802"/>
        <end position="812"/>
    </location>
</feature>
<feature type="region of interest" description="Disordered" evidence="1">
    <location>
        <begin position="707"/>
        <end position="829"/>
    </location>
</feature>
<gene>
    <name evidence="2" type="ORF">CB0940_10057</name>
    <name evidence="3" type="ORF">RHO25_011417</name>
</gene>
<accession>A0A2G5HUX3</accession>
<feature type="compositionally biased region" description="Acidic residues" evidence="1">
    <location>
        <begin position="786"/>
        <end position="797"/>
    </location>
</feature>
<dbReference type="Proteomes" id="UP001302367">
    <property type="component" value="Chromosome 8"/>
</dbReference>
<evidence type="ECO:0000256" key="1">
    <source>
        <dbReference type="SAM" id="MobiDB-lite"/>
    </source>
</evidence>
<feature type="compositionally biased region" description="Polar residues" evidence="1">
    <location>
        <begin position="655"/>
        <end position="675"/>
    </location>
</feature>
<sequence length="829" mass="94577">MMDSRPPNESTPEENEAFWDRRCQFSKLQCYKKSNLAMHSLTNPISELFSKELFSIEDSKERTAISDQTYAKLAPSLRLASRMIYSPLLIPFWSTLLLKQPSYWEDRCNPNNYGMQYSFDQFNPERPISKEIRQATRSQLDTLHNYVQYVITDRTNSFCTEQQGAHDVTVPGIPNGYRSEIWISTRKINDLVTATINASDVPALLFYRFRLALGILHELAHAAWNKVNGKIDFEPFFGNESISELGFELERQLFDGRLDLLYENVPLSDDAKYFKVHRYSGRISALRGYLVLWEHPSQDIIEEYRGMSCLQVRMEDNEKQKCNLAWQVKLDHFEKFFKDEFWTSKACEDKKNWHPPREIGYTFRRTVKEPEEAKDGKEAKEGTDVTEPIARAVDEHNYLLQDRGCNYRRGTYGEIILPSQSPIPIANLTKSNYEHAAANDPGKLPWLSSHHQVELYTGLTDRQINLHKQRDLLCKLHLAVRGTSVDIARFEGDAMEYRAATRMVPLLECIAELERQHNSRKGDYLRVPNSPLIKRPGQSAVDVEVLIHLLRDLERLRIESLEADASWGASNEERRRIFEEPEIDAAPLEPMELVQASTPPWHNRLMSPEHGPTPSPLTPAVRRPSGQRQHSAQDVSSESARRFLFPQIPAVPQSAPRTPQGLRSGTAGMKSNSRDASFTSVYPPIFSSPHGSGSVFESTGYTVPTPGLFNESPVTQDKSSSRYVPAGPMTPQRRPRAVPTQTPGLTPDSTRTPGMRTPQVPRGLSSVLHRNKRMNIGRGKGLTTAQEEDESHEDELDESPKRPMRRRKKAKQQKQDEEVGDVEMEDSGI</sequence>
<evidence type="ECO:0000313" key="2">
    <source>
        <dbReference type="EMBL" id="PIA96347.1"/>
    </source>
</evidence>
<reference evidence="3 5" key="2">
    <citation type="submission" date="2023-09" db="EMBL/GenBank/DDBJ databases">
        <title>Complete-Gapless Cercospora beticola genome.</title>
        <authorList>
            <person name="Wyatt N.A."/>
            <person name="Spanner R.E."/>
            <person name="Bolton M.D."/>
        </authorList>
    </citation>
    <scope>NUCLEOTIDE SEQUENCE [LARGE SCALE GENOMIC DNA]</scope>
    <source>
        <strain evidence="3">Cb09-40</strain>
    </source>
</reference>
<dbReference type="AlphaFoldDB" id="A0A2G5HUX3"/>
<feature type="region of interest" description="Disordered" evidence="1">
    <location>
        <begin position="600"/>
        <end position="675"/>
    </location>
</feature>
<dbReference type="Proteomes" id="UP000230605">
    <property type="component" value="Chromosome 8"/>
</dbReference>
<dbReference type="EMBL" id="CP134191">
    <property type="protein sequence ID" value="WPB06757.1"/>
    <property type="molecule type" value="Genomic_DNA"/>
</dbReference>
<keyword evidence="5" id="KW-1185">Reference proteome</keyword>
<evidence type="ECO:0000313" key="3">
    <source>
        <dbReference type="EMBL" id="WPB06757.1"/>
    </source>
</evidence>
<evidence type="ECO:0000313" key="4">
    <source>
        <dbReference type="Proteomes" id="UP000230605"/>
    </source>
</evidence>
<name>A0A2G5HUX3_CERBT</name>
<evidence type="ECO:0000313" key="5">
    <source>
        <dbReference type="Proteomes" id="UP001302367"/>
    </source>
</evidence>
<feature type="compositionally biased region" description="Acidic residues" evidence="1">
    <location>
        <begin position="818"/>
        <end position="829"/>
    </location>
</feature>
<dbReference type="OrthoDB" id="3647865at2759"/>
<feature type="compositionally biased region" description="Polar residues" evidence="1">
    <location>
        <begin position="626"/>
        <end position="638"/>
    </location>
</feature>
<reference evidence="2 4" key="1">
    <citation type="submission" date="2015-10" db="EMBL/GenBank/DDBJ databases">
        <title>The cercosporin biosynthetic gene cluster was horizontally transferred to several fungal lineages and shown to be expanded in Cercospora beticola based on microsynteny with recipient genomes.</title>
        <authorList>
            <person name="De Jonge R."/>
            <person name="Ebert M.K."/>
            <person name="Suttle J.C."/>
            <person name="Jurick Ii W.M."/>
            <person name="Secor G.A."/>
            <person name="Thomma B.P."/>
            <person name="Van De Peer Y."/>
            <person name="Bolton M.D."/>
        </authorList>
    </citation>
    <scope>NUCLEOTIDE SEQUENCE [LARGE SCALE GENOMIC DNA]</scope>
    <source>
        <strain evidence="2 4">09-40</strain>
    </source>
</reference>
<dbReference type="EMBL" id="LKMD01000103">
    <property type="protein sequence ID" value="PIA96347.1"/>
    <property type="molecule type" value="Genomic_DNA"/>
</dbReference>
<feature type="compositionally biased region" description="Polar residues" evidence="1">
    <location>
        <begin position="712"/>
        <end position="722"/>
    </location>
</feature>
<organism evidence="2 4">
    <name type="scientific">Cercospora beticola</name>
    <name type="common">Sugarbeet leaf spot fungus</name>
    <dbReference type="NCBI Taxonomy" id="122368"/>
    <lineage>
        <taxon>Eukaryota</taxon>
        <taxon>Fungi</taxon>
        <taxon>Dikarya</taxon>
        <taxon>Ascomycota</taxon>
        <taxon>Pezizomycotina</taxon>
        <taxon>Dothideomycetes</taxon>
        <taxon>Dothideomycetidae</taxon>
        <taxon>Mycosphaerellales</taxon>
        <taxon>Mycosphaerellaceae</taxon>
        <taxon>Cercospora</taxon>
    </lineage>
</organism>